<keyword evidence="3" id="KW-0964">Secreted</keyword>
<dbReference type="Pfam" id="PF17802">
    <property type="entry name" value="SpaA"/>
    <property type="match status" value="2"/>
</dbReference>
<feature type="signal peptide" evidence="8">
    <location>
        <begin position="1"/>
        <end position="45"/>
    </location>
</feature>
<evidence type="ECO:0000256" key="1">
    <source>
        <dbReference type="ARBA" id="ARBA00007257"/>
    </source>
</evidence>
<evidence type="ECO:0000256" key="5">
    <source>
        <dbReference type="ARBA" id="ARBA00023088"/>
    </source>
</evidence>
<dbReference type="Proteomes" id="UP000587396">
    <property type="component" value="Unassembled WGS sequence"/>
</dbReference>
<feature type="domain" description="Gram-positive cocci surface proteins LPxTG" evidence="9">
    <location>
        <begin position="358"/>
        <end position="391"/>
    </location>
</feature>
<dbReference type="InterPro" id="IPR013783">
    <property type="entry name" value="Ig-like_fold"/>
</dbReference>
<keyword evidence="2" id="KW-0134">Cell wall</keyword>
<keyword evidence="7" id="KW-0812">Transmembrane</keyword>
<reference evidence="10 11" key="1">
    <citation type="submission" date="2020-08" db="EMBL/GenBank/DDBJ databases">
        <authorList>
            <person name="Liu C."/>
            <person name="Sun Q."/>
        </authorList>
    </citation>
    <scope>NUCLEOTIDE SEQUENCE [LARGE SCALE GENOMIC DNA]</scope>
    <source>
        <strain evidence="10 11">N22</strain>
    </source>
</reference>
<dbReference type="InterPro" id="IPR041033">
    <property type="entry name" value="SpaA_PFL_dom_1"/>
</dbReference>
<feature type="region of interest" description="Disordered" evidence="6">
    <location>
        <begin position="332"/>
        <end position="352"/>
    </location>
</feature>
<dbReference type="PANTHER" id="PTHR36108">
    <property type="entry name" value="COLOSSIN-B-RELATED"/>
    <property type="match status" value="1"/>
</dbReference>
<dbReference type="AlphaFoldDB" id="A0A842JBP9"/>
<keyword evidence="7" id="KW-0472">Membrane</keyword>
<comment type="similarity">
    <text evidence="1">Belongs to the serine-aspartate repeat-containing protein (SDr) family.</text>
</comment>
<evidence type="ECO:0000256" key="7">
    <source>
        <dbReference type="SAM" id="Phobius"/>
    </source>
</evidence>
<dbReference type="GO" id="GO:0005975">
    <property type="term" value="P:carbohydrate metabolic process"/>
    <property type="evidence" value="ECO:0007669"/>
    <property type="project" value="UniProtKB-ARBA"/>
</dbReference>
<dbReference type="RefSeq" id="WP_185903961.1">
    <property type="nucleotide sequence ID" value="NZ_JACMSE010000001.1"/>
</dbReference>
<feature type="chain" id="PRO_5032596262" evidence="8">
    <location>
        <begin position="46"/>
        <end position="391"/>
    </location>
</feature>
<evidence type="ECO:0000256" key="3">
    <source>
        <dbReference type="ARBA" id="ARBA00022525"/>
    </source>
</evidence>
<proteinExistence type="inferred from homology"/>
<keyword evidence="5" id="KW-0572">Peptidoglycan-anchor</keyword>
<name>A0A842JBP9_9ACTN</name>
<evidence type="ECO:0000256" key="8">
    <source>
        <dbReference type="SAM" id="SignalP"/>
    </source>
</evidence>
<dbReference type="NCBIfam" id="TIGR01167">
    <property type="entry name" value="LPXTG_anchor"/>
    <property type="match status" value="1"/>
</dbReference>
<sequence>MVNTNSVQLSAPGASRFFRGKAFAVLLSVVMCCALAFGAPASANAAGADERAPLSDVSGASVESGVSAVSSVRPSDQAIDDPARFDSDVEELALTEQTPSAESQGIQDAQLSTDLAATTGSAIPGGAEAKPFAVSGSASLKKVDADNPATTLAGAVFKLEYNSNGDWVVVPGCERLTTDAQGLIDVDGLALGEYRFVEIEAPADYELNETPIQFVVDGSSTEPVGLVFPNEKSPVLGDVVLKKVDADDPASTLSGAVFRLEQRAADGSWAAVAGCERLVADAGGIVSATGLPLGSYRFVEIEAPVGYELDSTPLEFEITADYTVPIQLTFANTKTPTPPAPPTPPAVPPAADKPVAKLATTGDAASTALVSALALAALGGAGVFAARRKRR</sequence>
<keyword evidence="4 8" id="KW-0732">Signal</keyword>
<evidence type="ECO:0000256" key="4">
    <source>
        <dbReference type="ARBA" id="ARBA00022729"/>
    </source>
</evidence>
<evidence type="ECO:0000313" key="10">
    <source>
        <dbReference type="EMBL" id="MBC2887921.1"/>
    </source>
</evidence>
<feature type="transmembrane region" description="Helical" evidence="7">
    <location>
        <begin position="364"/>
        <end position="386"/>
    </location>
</feature>
<protein>
    <submittedName>
        <fullName evidence="10">LPXTG cell wall anchor domain-containing protein</fullName>
    </submittedName>
</protein>
<gene>
    <name evidence="10" type="ORF">H7313_00875</name>
</gene>
<dbReference type="InterPro" id="IPR019931">
    <property type="entry name" value="LPXTG_anchor"/>
</dbReference>
<dbReference type="EMBL" id="JACMSE010000001">
    <property type="protein sequence ID" value="MBC2887921.1"/>
    <property type="molecule type" value="Genomic_DNA"/>
</dbReference>
<keyword evidence="7" id="KW-1133">Transmembrane helix</keyword>
<keyword evidence="11" id="KW-1185">Reference proteome</keyword>
<dbReference type="Gene3D" id="2.60.40.10">
    <property type="entry name" value="Immunoglobulins"/>
    <property type="match status" value="2"/>
</dbReference>
<dbReference type="PROSITE" id="PS50847">
    <property type="entry name" value="GRAM_POS_ANCHORING"/>
    <property type="match status" value="1"/>
</dbReference>
<comment type="caution">
    <text evidence="10">The sequence shown here is derived from an EMBL/GenBank/DDBJ whole genome shotgun (WGS) entry which is preliminary data.</text>
</comment>
<dbReference type="PANTHER" id="PTHR36108:SF13">
    <property type="entry name" value="COLOSSIN-B-RELATED"/>
    <property type="match status" value="1"/>
</dbReference>
<feature type="compositionally biased region" description="Pro residues" evidence="6">
    <location>
        <begin position="336"/>
        <end position="348"/>
    </location>
</feature>
<evidence type="ECO:0000256" key="2">
    <source>
        <dbReference type="ARBA" id="ARBA00022512"/>
    </source>
</evidence>
<evidence type="ECO:0000256" key="6">
    <source>
        <dbReference type="SAM" id="MobiDB-lite"/>
    </source>
</evidence>
<accession>A0A842JBP9</accession>
<evidence type="ECO:0000313" key="11">
    <source>
        <dbReference type="Proteomes" id="UP000587396"/>
    </source>
</evidence>
<evidence type="ECO:0000259" key="9">
    <source>
        <dbReference type="PROSITE" id="PS50847"/>
    </source>
</evidence>
<organism evidence="10 11">
    <name type="scientific">Gordonibacter massiliensis</name>
    <name type="common">ex Traore et al. 2017</name>
    <dbReference type="NCBI Taxonomy" id="1841863"/>
    <lineage>
        <taxon>Bacteria</taxon>
        <taxon>Bacillati</taxon>
        <taxon>Actinomycetota</taxon>
        <taxon>Coriobacteriia</taxon>
        <taxon>Eggerthellales</taxon>
        <taxon>Eggerthellaceae</taxon>
        <taxon>Gordonibacter</taxon>
    </lineage>
</organism>